<feature type="domain" description="DUF7137" evidence="3">
    <location>
        <begin position="115"/>
        <end position="241"/>
    </location>
</feature>
<dbReference type="AlphaFoldDB" id="A0A2T2P427"/>
<dbReference type="Pfam" id="PF23585">
    <property type="entry name" value="DUF7137"/>
    <property type="match status" value="1"/>
</dbReference>
<keyword evidence="2" id="KW-0732">Signal</keyword>
<accession>A0A2T2P427</accession>
<dbReference type="PANTHER" id="PTHR42028">
    <property type="entry name" value="CHROMOSOME 1, WHOLE GENOME SHOTGUN SEQUENCE"/>
    <property type="match status" value="1"/>
</dbReference>
<feature type="compositionally biased region" description="Low complexity" evidence="1">
    <location>
        <begin position="92"/>
        <end position="106"/>
    </location>
</feature>
<evidence type="ECO:0000313" key="5">
    <source>
        <dbReference type="Proteomes" id="UP000240883"/>
    </source>
</evidence>
<organism evidence="4 5">
    <name type="scientific">Corynespora cassiicola Philippines</name>
    <dbReference type="NCBI Taxonomy" id="1448308"/>
    <lineage>
        <taxon>Eukaryota</taxon>
        <taxon>Fungi</taxon>
        <taxon>Dikarya</taxon>
        <taxon>Ascomycota</taxon>
        <taxon>Pezizomycotina</taxon>
        <taxon>Dothideomycetes</taxon>
        <taxon>Pleosporomycetidae</taxon>
        <taxon>Pleosporales</taxon>
        <taxon>Corynesporascaceae</taxon>
        <taxon>Corynespora</taxon>
    </lineage>
</organism>
<sequence length="283" mass="30461">MRPSQLLAGLVAFSSVSAAWPDMFDSINALGDVKNVLYGRQNDNSEPSSSARETQAASSSREQEPESTGESRSSRASATNSDSEPQSTGRASGTQRQSGTRTTGRPRSTEFDPRLPAGGIQMVTPAAIAGAQYYKIGDWVTFAWNYTSLSVTPSAIDIMASCSANQATYTIALNQTVEATGRIEWDTNATQATPYLTETYTLLIYDSQSSVSATAKAGYLGTFNQFTFGMYQPQSYTPYSGKPPSFVLRKLRAHLPSLMPTTSAQTAAAPCQPLRHSLSKHFS</sequence>
<evidence type="ECO:0000256" key="1">
    <source>
        <dbReference type="SAM" id="MobiDB-lite"/>
    </source>
</evidence>
<evidence type="ECO:0000313" key="4">
    <source>
        <dbReference type="EMBL" id="PSN72078.1"/>
    </source>
</evidence>
<feature type="region of interest" description="Disordered" evidence="1">
    <location>
        <begin position="39"/>
        <end position="117"/>
    </location>
</feature>
<keyword evidence="5" id="KW-1185">Reference proteome</keyword>
<dbReference type="EMBL" id="KZ678130">
    <property type="protein sequence ID" value="PSN72078.1"/>
    <property type="molecule type" value="Genomic_DNA"/>
</dbReference>
<gene>
    <name evidence="4" type="ORF">BS50DRAFT_569640</name>
</gene>
<dbReference type="PANTHER" id="PTHR42028:SF1">
    <property type="entry name" value="YALI0E30657P"/>
    <property type="match status" value="1"/>
</dbReference>
<feature type="non-terminal residue" evidence="4">
    <location>
        <position position="1"/>
    </location>
</feature>
<dbReference type="Proteomes" id="UP000240883">
    <property type="component" value="Unassembled WGS sequence"/>
</dbReference>
<name>A0A2T2P427_CORCC</name>
<feature type="compositionally biased region" description="Polar residues" evidence="1">
    <location>
        <begin position="41"/>
        <end position="91"/>
    </location>
</feature>
<dbReference type="InterPro" id="IPR055561">
    <property type="entry name" value="DUF7137"/>
</dbReference>
<reference evidence="4 5" key="1">
    <citation type="journal article" date="2018" name="Front. Microbiol.">
        <title>Genome-Wide Analysis of Corynespora cassiicola Leaf Fall Disease Putative Effectors.</title>
        <authorList>
            <person name="Lopez D."/>
            <person name="Ribeiro S."/>
            <person name="Label P."/>
            <person name="Fumanal B."/>
            <person name="Venisse J.S."/>
            <person name="Kohler A."/>
            <person name="de Oliveira R.R."/>
            <person name="Labutti K."/>
            <person name="Lipzen A."/>
            <person name="Lail K."/>
            <person name="Bauer D."/>
            <person name="Ohm R.A."/>
            <person name="Barry K.W."/>
            <person name="Spatafora J."/>
            <person name="Grigoriev I.V."/>
            <person name="Martin F.M."/>
            <person name="Pujade-Renaud V."/>
        </authorList>
    </citation>
    <scope>NUCLEOTIDE SEQUENCE [LARGE SCALE GENOMIC DNA]</scope>
    <source>
        <strain evidence="4 5">Philippines</strain>
    </source>
</reference>
<dbReference type="STRING" id="1448308.A0A2T2P427"/>
<evidence type="ECO:0000256" key="2">
    <source>
        <dbReference type="SAM" id="SignalP"/>
    </source>
</evidence>
<protein>
    <recommendedName>
        <fullName evidence="3">DUF7137 domain-containing protein</fullName>
    </recommendedName>
</protein>
<feature type="signal peptide" evidence="2">
    <location>
        <begin position="1"/>
        <end position="18"/>
    </location>
</feature>
<proteinExistence type="predicted"/>
<dbReference type="OrthoDB" id="2435509at2759"/>
<feature type="chain" id="PRO_5015563243" description="DUF7137 domain-containing protein" evidence="2">
    <location>
        <begin position="19"/>
        <end position="283"/>
    </location>
</feature>
<evidence type="ECO:0000259" key="3">
    <source>
        <dbReference type="Pfam" id="PF23585"/>
    </source>
</evidence>